<feature type="transmembrane region" description="Helical" evidence="6">
    <location>
        <begin position="317"/>
        <end position="338"/>
    </location>
</feature>
<evidence type="ECO:0000256" key="6">
    <source>
        <dbReference type="SAM" id="Phobius"/>
    </source>
</evidence>
<evidence type="ECO:0000313" key="8">
    <source>
        <dbReference type="Proteomes" id="UP000176631"/>
    </source>
</evidence>
<evidence type="ECO:0008006" key="9">
    <source>
        <dbReference type="Google" id="ProtNLM"/>
    </source>
</evidence>
<organism evidence="7 8">
    <name type="scientific">Candidatus Woykebacteria bacterium RBG_13_40_15</name>
    <dbReference type="NCBI Taxonomy" id="1802593"/>
    <lineage>
        <taxon>Bacteria</taxon>
        <taxon>Candidatus Woykeibacteriota</taxon>
    </lineage>
</organism>
<dbReference type="AlphaFoldDB" id="A0A1G1W660"/>
<evidence type="ECO:0000256" key="2">
    <source>
        <dbReference type="ARBA" id="ARBA00022475"/>
    </source>
</evidence>
<dbReference type="EMBL" id="MHCP01000030">
    <property type="protein sequence ID" value="OGY22867.1"/>
    <property type="molecule type" value="Genomic_DNA"/>
</dbReference>
<dbReference type="Proteomes" id="UP000176631">
    <property type="component" value="Unassembled WGS sequence"/>
</dbReference>
<keyword evidence="4 6" id="KW-1133">Transmembrane helix</keyword>
<evidence type="ECO:0000256" key="3">
    <source>
        <dbReference type="ARBA" id="ARBA00022692"/>
    </source>
</evidence>
<evidence type="ECO:0000313" key="7">
    <source>
        <dbReference type="EMBL" id="OGY22867.1"/>
    </source>
</evidence>
<evidence type="ECO:0000256" key="4">
    <source>
        <dbReference type="ARBA" id="ARBA00022989"/>
    </source>
</evidence>
<keyword evidence="3 6" id="KW-0812">Transmembrane</keyword>
<feature type="transmembrane region" description="Helical" evidence="6">
    <location>
        <begin position="237"/>
        <end position="257"/>
    </location>
</feature>
<feature type="transmembrane region" description="Helical" evidence="6">
    <location>
        <begin position="52"/>
        <end position="75"/>
    </location>
</feature>
<feature type="transmembrane region" description="Helical" evidence="6">
    <location>
        <begin position="381"/>
        <end position="401"/>
    </location>
</feature>
<feature type="transmembrane region" description="Helical" evidence="6">
    <location>
        <begin position="21"/>
        <end position="46"/>
    </location>
</feature>
<protein>
    <recommendedName>
        <fullName evidence="9">Polysaccharide biosynthesis protein C-terminal domain-containing protein</fullName>
    </recommendedName>
</protein>
<dbReference type="InterPro" id="IPR002797">
    <property type="entry name" value="Polysacc_synth"/>
</dbReference>
<evidence type="ECO:0000256" key="1">
    <source>
        <dbReference type="ARBA" id="ARBA00004651"/>
    </source>
</evidence>
<feature type="transmembrane region" description="Helical" evidence="6">
    <location>
        <begin position="96"/>
        <end position="119"/>
    </location>
</feature>
<name>A0A1G1W660_9BACT</name>
<feature type="transmembrane region" description="Helical" evidence="6">
    <location>
        <begin position="171"/>
        <end position="192"/>
    </location>
</feature>
<reference evidence="7 8" key="1">
    <citation type="journal article" date="2016" name="Nat. Commun.">
        <title>Thousands of microbial genomes shed light on interconnected biogeochemical processes in an aquifer system.</title>
        <authorList>
            <person name="Anantharaman K."/>
            <person name="Brown C.T."/>
            <person name="Hug L.A."/>
            <person name="Sharon I."/>
            <person name="Castelle C.J."/>
            <person name="Probst A.J."/>
            <person name="Thomas B.C."/>
            <person name="Singh A."/>
            <person name="Wilkins M.J."/>
            <person name="Karaoz U."/>
            <person name="Brodie E.L."/>
            <person name="Williams K.H."/>
            <person name="Hubbard S.S."/>
            <person name="Banfield J.F."/>
        </authorList>
    </citation>
    <scope>NUCLEOTIDE SEQUENCE [LARGE SCALE GENOMIC DNA]</scope>
</reference>
<feature type="transmembrane region" description="Helical" evidence="6">
    <location>
        <begin position="277"/>
        <end position="296"/>
    </location>
</feature>
<sequence length="447" mass="49289">MLETFRSHFPKIYSLVFSRTAVNTGLVFSGNILAAIVTFFTIAVISRTLGPASFGIFSLATALATLIAGFTDFGLGSSLVRFFNLNLERDSHKAKIFVNLIFKLELIIGLLILIVGMLLVGPLSHLLSPSNPGQLVFPLRLAIIGGFGLSIGAFIPAAFQTYEQFTRLSLFPIVINTFRFLSILGLILIAKFTLINALWVYALVPLLGFFIGLLLVKKDYLYNKSTAAEQRSVFSEVFHFSKWIMLSFFATSLAGRLDILMLSHFRQSSEVGIYSAAFQLSTIFPLFISAITSVLYPKASKIERTKEKFFSYIKKTFSLSVAFVVLLLPLIILAPYVISIVFGAKYSQAVPSFAILTISYMIATIANPISLVIFSLHKNAYITLTNYIQLALVFGLNLLLIPRMGSVGAALTFLISTIFGSLAVIIYSIYISNKLPELSTADKQNNF</sequence>
<feature type="transmembrane region" description="Helical" evidence="6">
    <location>
        <begin position="350"/>
        <end position="374"/>
    </location>
</feature>
<dbReference type="Pfam" id="PF01943">
    <property type="entry name" value="Polysacc_synt"/>
    <property type="match status" value="1"/>
</dbReference>
<dbReference type="CDD" id="cd13128">
    <property type="entry name" value="MATE_Wzx_like"/>
    <property type="match status" value="1"/>
</dbReference>
<accession>A0A1G1W660</accession>
<feature type="transmembrane region" description="Helical" evidence="6">
    <location>
        <begin position="198"/>
        <end position="216"/>
    </location>
</feature>
<dbReference type="PANTHER" id="PTHR30250">
    <property type="entry name" value="PST FAMILY PREDICTED COLANIC ACID TRANSPORTER"/>
    <property type="match status" value="1"/>
</dbReference>
<gene>
    <name evidence="7" type="ORF">A2172_02915</name>
</gene>
<proteinExistence type="predicted"/>
<comment type="caution">
    <text evidence="7">The sequence shown here is derived from an EMBL/GenBank/DDBJ whole genome shotgun (WGS) entry which is preliminary data.</text>
</comment>
<feature type="transmembrane region" description="Helical" evidence="6">
    <location>
        <begin position="139"/>
        <end position="159"/>
    </location>
</feature>
<keyword evidence="5 6" id="KW-0472">Membrane</keyword>
<dbReference type="PANTHER" id="PTHR30250:SF11">
    <property type="entry name" value="O-ANTIGEN TRANSPORTER-RELATED"/>
    <property type="match status" value="1"/>
</dbReference>
<keyword evidence="2" id="KW-1003">Cell membrane</keyword>
<feature type="transmembrane region" description="Helical" evidence="6">
    <location>
        <begin position="407"/>
        <end position="430"/>
    </location>
</feature>
<comment type="subcellular location">
    <subcellularLocation>
        <location evidence="1">Cell membrane</location>
        <topology evidence="1">Multi-pass membrane protein</topology>
    </subcellularLocation>
</comment>
<dbReference type="InterPro" id="IPR050833">
    <property type="entry name" value="Poly_Biosynth_Transport"/>
</dbReference>
<dbReference type="STRING" id="1802593.A2172_02915"/>
<dbReference type="GO" id="GO:0005886">
    <property type="term" value="C:plasma membrane"/>
    <property type="evidence" value="ECO:0007669"/>
    <property type="project" value="UniProtKB-SubCell"/>
</dbReference>
<evidence type="ECO:0000256" key="5">
    <source>
        <dbReference type="ARBA" id="ARBA00023136"/>
    </source>
</evidence>